<sequence>MPTKNLEPPFAYKGYSADSAPEHVLLDGGMSLTSYPLQTLVRDAEIMISRIYRGHLGRLKAMREARRRRTMQTNARLYHVARIIQSRYRGYASRKFKLNFATRKTYLKELEAKGNALRETLRQRLEAQRAAELERVEAESRAELVKITTDLHHLVGTAVTPGVFSSPYTQSKPTAFGVPVETHIRTNTLNHLTSVPRKLVQKSQLKPKPPAIKTSIQASSAYQIDKVYDDREKRFHKASQISPNNFTSVVHPQSAYTYDKSINNGIPYLDPRKHPFCQRSASPTSPLKSRETIVLPPAVTTRPTLPKIKKRSTRTLVE</sequence>
<gene>
    <name evidence="2" type="ORF">Ae201684_004353</name>
</gene>
<name>A0A6G0XIW6_9STRA</name>
<dbReference type="EMBL" id="VJMJ01000054">
    <property type="protein sequence ID" value="KAF0740113.1"/>
    <property type="molecule type" value="Genomic_DNA"/>
</dbReference>
<comment type="caution">
    <text evidence="2">The sequence shown here is derived from an EMBL/GenBank/DDBJ whole genome shotgun (WGS) entry which is preliminary data.</text>
</comment>
<evidence type="ECO:0000313" key="3">
    <source>
        <dbReference type="Proteomes" id="UP000481153"/>
    </source>
</evidence>
<evidence type="ECO:0000256" key="1">
    <source>
        <dbReference type="SAM" id="Coils"/>
    </source>
</evidence>
<organism evidence="2 3">
    <name type="scientific">Aphanomyces euteiches</name>
    <dbReference type="NCBI Taxonomy" id="100861"/>
    <lineage>
        <taxon>Eukaryota</taxon>
        <taxon>Sar</taxon>
        <taxon>Stramenopiles</taxon>
        <taxon>Oomycota</taxon>
        <taxon>Saprolegniomycetes</taxon>
        <taxon>Saprolegniales</taxon>
        <taxon>Verrucalvaceae</taxon>
        <taxon>Aphanomyces</taxon>
    </lineage>
</organism>
<accession>A0A6G0XIW6</accession>
<evidence type="ECO:0000313" key="2">
    <source>
        <dbReference type="EMBL" id="KAF0740113.1"/>
    </source>
</evidence>
<keyword evidence="3" id="KW-1185">Reference proteome</keyword>
<protein>
    <submittedName>
        <fullName evidence="2">Uncharacterized protein</fullName>
    </submittedName>
</protein>
<feature type="coiled-coil region" evidence="1">
    <location>
        <begin position="107"/>
        <end position="142"/>
    </location>
</feature>
<proteinExistence type="predicted"/>
<dbReference type="Proteomes" id="UP000481153">
    <property type="component" value="Unassembled WGS sequence"/>
</dbReference>
<dbReference type="VEuPathDB" id="FungiDB:AeMF1_012193"/>
<keyword evidence="1" id="KW-0175">Coiled coil</keyword>
<reference evidence="2 3" key="1">
    <citation type="submission" date="2019-07" db="EMBL/GenBank/DDBJ databases">
        <title>Genomics analysis of Aphanomyces spp. identifies a new class of oomycete effector associated with host adaptation.</title>
        <authorList>
            <person name="Gaulin E."/>
        </authorList>
    </citation>
    <scope>NUCLEOTIDE SEQUENCE [LARGE SCALE GENOMIC DNA]</scope>
    <source>
        <strain evidence="2 3">ATCC 201684</strain>
    </source>
</reference>
<dbReference type="AlphaFoldDB" id="A0A6G0XIW6"/>
<dbReference type="PROSITE" id="PS50096">
    <property type="entry name" value="IQ"/>
    <property type="match status" value="1"/>
</dbReference>